<comment type="caution">
    <text evidence="1">The sequence shown here is derived from an EMBL/GenBank/DDBJ whole genome shotgun (WGS) entry which is preliminary data.</text>
</comment>
<evidence type="ECO:0000313" key="1">
    <source>
        <dbReference type="EMBL" id="CAH2245135.1"/>
    </source>
</evidence>
<protein>
    <submittedName>
        <fullName evidence="1">Jg2389 protein</fullName>
    </submittedName>
</protein>
<organism evidence="1 2">
    <name type="scientific">Pararge aegeria aegeria</name>
    <dbReference type="NCBI Taxonomy" id="348720"/>
    <lineage>
        <taxon>Eukaryota</taxon>
        <taxon>Metazoa</taxon>
        <taxon>Ecdysozoa</taxon>
        <taxon>Arthropoda</taxon>
        <taxon>Hexapoda</taxon>
        <taxon>Insecta</taxon>
        <taxon>Pterygota</taxon>
        <taxon>Neoptera</taxon>
        <taxon>Endopterygota</taxon>
        <taxon>Lepidoptera</taxon>
        <taxon>Glossata</taxon>
        <taxon>Ditrysia</taxon>
        <taxon>Papilionoidea</taxon>
        <taxon>Nymphalidae</taxon>
        <taxon>Satyrinae</taxon>
        <taxon>Satyrini</taxon>
        <taxon>Parargina</taxon>
        <taxon>Pararge</taxon>
    </lineage>
</organism>
<dbReference type="AlphaFoldDB" id="A0A8S4S5I9"/>
<accession>A0A8S4S5I9</accession>
<gene>
    <name evidence="1" type="primary">jg2389</name>
    <name evidence="1" type="ORF">PAEG_LOCUS20985</name>
</gene>
<reference evidence="1" key="1">
    <citation type="submission" date="2022-03" db="EMBL/GenBank/DDBJ databases">
        <authorList>
            <person name="Lindestad O."/>
        </authorList>
    </citation>
    <scope>NUCLEOTIDE SEQUENCE</scope>
</reference>
<sequence length="129" mass="14772">MTRGESRPTPSVARLGLPQYRNFPDESEILDFAIMSHSSAVLSKKEGYRAKIHHANLRFHELLIMTVNDALTRSPRQRNTLQGMHTRRQNTTPFILEHSIATMLLSGRNEHGESTSPDELCHKKLYNYA</sequence>
<evidence type="ECO:0000313" key="2">
    <source>
        <dbReference type="Proteomes" id="UP000838756"/>
    </source>
</evidence>
<keyword evidence="2" id="KW-1185">Reference proteome</keyword>
<name>A0A8S4S5I9_9NEOP</name>
<dbReference type="Proteomes" id="UP000838756">
    <property type="component" value="Unassembled WGS sequence"/>
</dbReference>
<dbReference type="EMBL" id="CAKXAJ010025893">
    <property type="protein sequence ID" value="CAH2245135.1"/>
    <property type="molecule type" value="Genomic_DNA"/>
</dbReference>
<proteinExistence type="predicted"/>